<dbReference type="SUPFAM" id="SSF88659">
    <property type="entry name" value="Sigma3 and sigma4 domains of RNA polymerase sigma factors"/>
    <property type="match status" value="1"/>
</dbReference>
<dbReference type="GO" id="GO:0016987">
    <property type="term" value="F:sigma factor activity"/>
    <property type="evidence" value="ECO:0007669"/>
    <property type="project" value="InterPro"/>
</dbReference>
<protein>
    <recommendedName>
        <fullName evidence="1">RNA polymerase sigma factor 70 region 4 type 2 domain-containing protein</fullName>
    </recommendedName>
</protein>
<dbReference type="GO" id="GO:0006352">
    <property type="term" value="P:DNA-templated transcription initiation"/>
    <property type="evidence" value="ECO:0007669"/>
    <property type="project" value="InterPro"/>
</dbReference>
<feature type="domain" description="RNA polymerase sigma factor 70 region 4 type 2" evidence="1">
    <location>
        <begin position="93"/>
        <end position="136"/>
    </location>
</feature>
<dbReference type="Gene3D" id="1.10.10.10">
    <property type="entry name" value="Winged helix-like DNA-binding domain superfamily/Winged helix DNA-binding domain"/>
    <property type="match status" value="1"/>
</dbReference>
<dbReference type="AlphaFoldDB" id="A0A6C2UCJ6"/>
<gene>
    <name evidence="2" type="ORF">PDESU_06171</name>
</gene>
<sequence>MLCHKCPHLDSIQRGDYASTPWKDTPCAKCKLGEDTFYSVPFDEENPPELGGTTSMSSYSVAGGRDPGSVARCSLPDDVLLPASTFATCLKGLLSLDPELREIVAMRFLGLSYREIAERQGISVQLAEMRHKRALRDWPALADLFPRKIAKQSRRKGRA</sequence>
<dbReference type="InterPro" id="IPR036388">
    <property type="entry name" value="WH-like_DNA-bd_sf"/>
</dbReference>
<dbReference type="GO" id="GO:0003677">
    <property type="term" value="F:DNA binding"/>
    <property type="evidence" value="ECO:0007669"/>
    <property type="project" value="InterPro"/>
</dbReference>
<dbReference type="Pfam" id="PF08281">
    <property type="entry name" value="Sigma70_r4_2"/>
    <property type="match status" value="1"/>
</dbReference>
<dbReference type="InterPro" id="IPR013249">
    <property type="entry name" value="RNA_pol_sigma70_r4_t2"/>
</dbReference>
<evidence type="ECO:0000313" key="2">
    <source>
        <dbReference type="EMBL" id="VGO17573.1"/>
    </source>
</evidence>
<dbReference type="Proteomes" id="UP000366872">
    <property type="component" value="Unassembled WGS sequence"/>
</dbReference>
<proteinExistence type="predicted"/>
<dbReference type="CDD" id="cd06171">
    <property type="entry name" value="Sigma70_r4"/>
    <property type="match status" value="1"/>
</dbReference>
<reference evidence="2 3" key="1">
    <citation type="submission" date="2019-04" db="EMBL/GenBank/DDBJ databases">
        <authorList>
            <person name="Van Vliet M D."/>
        </authorList>
    </citation>
    <scope>NUCLEOTIDE SEQUENCE [LARGE SCALE GENOMIC DNA]</scope>
    <source>
        <strain evidence="2 3">F1</strain>
    </source>
</reference>
<name>A0A6C2UCJ6_PONDE</name>
<evidence type="ECO:0000313" key="3">
    <source>
        <dbReference type="Proteomes" id="UP000366872"/>
    </source>
</evidence>
<keyword evidence="3" id="KW-1185">Reference proteome</keyword>
<dbReference type="RefSeq" id="WP_136083032.1">
    <property type="nucleotide sequence ID" value="NZ_CAAHFG010000004.1"/>
</dbReference>
<dbReference type="InterPro" id="IPR013324">
    <property type="entry name" value="RNA_pol_sigma_r3/r4-like"/>
</dbReference>
<dbReference type="EMBL" id="CAAHFG010000004">
    <property type="protein sequence ID" value="VGO17573.1"/>
    <property type="molecule type" value="Genomic_DNA"/>
</dbReference>
<accession>A0A6C2UCJ6</accession>
<organism evidence="2 3">
    <name type="scientific">Pontiella desulfatans</name>
    <dbReference type="NCBI Taxonomy" id="2750659"/>
    <lineage>
        <taxon>Bacteria</taxon>
        <taxon>Pseudomonadati</taxon>
        <taxon>Kiritimatiellota</taxon>
        <taxon>Kiritimatiellia</taxon>
        <taxon>Kiritimatiellales</taxon>
        <taxon>Pontiellaceae</taxon>
        <taxon>Pontiella</taxon>
    </lineage>
</organism>
<evidence type="ECO:0000259" key="1">
    <source>
        <dbReference type="Pfam" id="PF08281"/>
    </source>
</evidence>